<gene>
    <name evidence="1" type="ORF">ASZ90_012704</name>
</gene>
<keyword evidence="1" id="KW-0489">Methyltransferase</keyword>
<dbReference type="Pfam" id="PF02593">
    <property type="entry name" value="DUF166"/>
    <property type="match status" value="1"/>
</dbReference>
<name>A0A0W8F9Q0_9ZZZZ</name>
<accession>A0A0W8F9Q0</accession>
<dbReference type="GO" id="GO:0032259">
    <property type="term" value="P:methylation"/>
    <property type="evidence" value="ECO:0007669"/>
    <property type="project" value="UniProtKB-KW"/>
</dbReference>
<dbReference type="AlphaFoldDB" id="A0A0W8F9Q0"/>
<dbReference type="EC" id="2.1.1.45" evidence="1"/>
<proteinExistence type="predicted"/>
<sequence>MKLAVYYSGDFGSRVVGNLVNFSGFCISCADACTECRNVAPDLAKDIVALVEMPDPSTYGDFIDDVEPLLPQDIPKVDLVIVINVHPDILYGLLPKFKEAGVKAIIGGSESPKEMPLGQRRQVEEKAAELGMEAAFAKPFCALAPDPNKPIIAQFLKEARIGNPVIEFTVQGSREGKEVIMGANVVRSAPCGSTWFVAKKMLGLETDQPDLRERISEAHHSYPCTGSMERDAELGDTVLHVGGYIIRDAVEGGLKKASKLPRSKLPKPGSSIVI</sequence>
<dbReference type="EMBL" id="LNQE01001430">
    <property type="protein sequence ID" value="KUG17612.1"/>
    <property type="molecule type" value="Genomic_DNA"/>
</dbReference>
<keyword evidence="1" id="KW-0808">Transferase</keyword>
<protein>
    <submittedName>
        <fullName evidence="1">Thymidylate synthase</fullName>
        <ecNumber evidence="1">2.1.1.45</ecNumber>
    </submittedName>
</protein>
<evidence type="ECO:0000313" key="1">
    <source>
        <dbReference type="EMBL" id="KUG17612.1"/>
    </source>
</evidence>
<reference evidence="1" key="1">
    <citation type="journal article" date="2015" name="Proc. Natl. Acad. Sci. U.S.A.">
        <title>Networks of energetic and metabolic interactions define dynamics in microbial communities.</title>
        <authorList>
            <person name="Embree M."/>
            <person name="Liu J.K."/>
            <person name="Al-Bassam M.M."/>
            <person name="Zengler K."/>
        </authorList>
    </citation>
    <scope>NUCLEOTIDE SEQUENCE</scope>
</reference>
<dbReference type="GO" id="GO:0004799">
    <property type="term" value="F:thymidylate synthase activity"/>
    <property type="evidence" value="ECO:0007669"/>
    <property type="project" value="UniProtKB-EC"/>
</dbReference>
<organism evidence="1">
    <name type="scientific">hydrocarbon metagenome</name>
    <dbReference type="NCBI Taxonomy" id="938273"/>
    <lineage>
        <taxon>unclassified sequences</taxon>
        <taxon>metagenomes</taxon>
        <taxon>ecological metagenomes</taxon>
    </lineage>
</organism>
<dbReference type="InterPro" id="IPR003745">
    <property type="entry name" value="DUF166"/>
</dbReference>
<comment type="caution">
    <text evidence="1">The sequence shown here is derived from an EMBL/GenBank/DDBJ whole genome shotgun (WGS) entry which is preliminary data.</text>
</comment>